<dbReference type="Proteomes" id="UP001152759">
    <property type="component" value="Chromosome 1"/>
</dbReference>
<gene>
    <name evidence="1" type="ORF">BEMITA_LOCUS1256</name>
</gene>
<evidence type="ECO:0000313" key="1">
    <source>
        <dbReference type="EMBL" id="CAH0381625.1"/>
    </source>
</evidence>
<dbReference type="Pfam" id="PF07841">
    <property type="entry name" value="DM4_12"/>
    <property type="match status" value="1"/>
</dbReference>
<dbReference type="PROSITE" id="PS51257">
    <property type="entry name" value="PROKAR_LIPOPROTEIN"/>
    <property type="match status" value="1"/>
</dbReference>
<dbReference type="KEGG" id="btab:109039496"/>
<dbReference type="EMBL" id="OU963862">
    <property type="protein sequence ID" value="CAH0381625.1"/>
    <property type="molecule type" value="Genomic_DNA"/>
</dbReference>
<evidence type="ECO:0000313" key="2">
    <source>
        <dbReference type="Proteomes" id="UP001152759"/>
    </source>
</evidence>
<dbReference type="InterPro" id="IPR006631">
    <property type="entry name" value="DM4_12"/>
</dbReference>
<protein>
    <submittedName>
        <fullName evidence="1">Uncharacterized protein</fullName>
    </submittedName>
</protein>
<dbReference type="AlphaFoldDB" id="A0A9P0A0F2"/>
<keyword evidence="2" id="KW-1185">Reference proteome</keyword>
<dbReference type="PANTHER" id="PTHR21398">
    <property type="entry name" value="AGAP007094-PA"/>
    <property type="match status" value="1"/>
</dbReference>
<accession>A0A9P0A0F2</accession>
<dbReference type="SMART" id="SM00718">
    <property type="entry name" value="DM4_12"/>
    <property type="match status" value="1"/>
</dbReference>
<reference evidence="1" key="1">
    <citation type="submission" date="2021-12" db="EMBL/GenBank/DDBJ databases">
        <authorList>
            <person name="King R."/>
        </authorList>
    </citation>
    <scope>NUCLEOTIDE SEQUENCE</scope>
</reference>
<dbReference type="OrthoDB" id="8186940at2759"/>
<proteinExistence type="predicted"/>
<organism evidence="1 2">
    <name type="scientific">Bemisia tabaci</name>
    <name type="common">Sweetpotato whitefly</name>
    <name type="synonym">Aleurodes tabaci</name>
    <dbReference type="NCBI Taxonomy" id="7038"/>
    <lineage>
        <taxon>Eukaryota</taxon>
        <taxon>Metazoa</taxon>
        <taxon>Ecdysozoa</taxon>
        <taxon>Arthropoda</taxon>
        <taxon>Hexapoda</taxon>
        <taxon>Insecta</taxon>
        <taxon>Pterygota</taxon>
        <taxon>Neoptera</taxon>
        <taxon>Paraneoptera</taxon>
        <taxon>Hemiptera</taxon>
        <taxon>Sternorrhyncha</taxon>
        <taxon>Aleyrodoidea</taxon>
        <taxon>Aleyrodidae</taxon>
        <taxon>Aleyrodinae</taxon>
        <taxon>Bemisia</taxon>
    </lineage>
</organism>
<dbReference type="PANTHER" id="PTHR21398:SF21">
    <property type="entry name" value="AGAP004005-PA"/>
    <property type="match status" value="1"/>
</dbReference>
<sequence>MLKQKSIVSSAFFASLACYVSAGFEKSMRSLIFPPGIGNKIQFLTGFGIPVSDLPEPYSITYGYVIKTSIDILNNVSVFHDPYVEYQKSHQPSRWDIYELIQKVIDGLGYNGRECLLRLICETASTLFVKDNLVSEILHVLLTPSFTKDWTPVSLQEKEFYKAEQLGRTKLKTCFYHFRKCKLSLLDMFSEVAYESREHFLYNM</sequence>
<name>A0A9P0A0F2_BEMTA</name>